<evidence type="ECO:0000256" key="9">
    <source>
        <dbReference type="ARBA" id="ARBA00022833"/>
    </source>
</evidence>
<dbReference type="GO" id="GO:0006289">
    <property type="term" value="P:nucleotide-excision repair"/>
    <property type="evidence" value="ECO:0007669"/>
    <property type="project" value="InterPro"/>
</dbReference>
<dbReference type="GO" id="GO:0009380">
    <property type="term" value="C:excinuclease repair complex"/>
    <property type="evidence" value="ECO:0007669"/>
    <property type="project" value="InterPro"/>
</dbReference>
<keyword evidence="10" id="KW-0067">ATP-binding</keyword>
<keyword evidence="11" id="KW-0267">Excision nuclease</keyword>
<dbReference type="Pfam" id="PF17755">
    <property type="entry name" value="UvrA_DNA-bind"/>
    <property type="match status" value="1"/>
</dbReference>
<accession>A0A7C4AJW6</accession>
<evidence type="ECO:0000256" key="16">
    <source>
        <dbReference type="ARBA" id="ARBA00042156"/>
    </source>
</evidence>
<sequence length="926" mass="105416">MYNHSRKANPEEEDYLIIKGARQNNLQNINLTIPHNKLTVITGISGSGKSSLAFDTIYAEGQWRFIECMSSYARVFIEKLPRPDVDLIDNLRPTIALEQRNPVKGSRSTVGTHTEIYDYLRIIFSKIAVPFCPKCNKEIKKWDPSSAVEELLKNYYDKRAFIIFETSERPQRLIQLGFSKIMMMENGKPCVKELNEIIHDRSTSSLLVIADRLRIADRARLADSLETAFRMGEVKVYIVEDNKLFSLSSEAACPDCGMKLPEVSPLLFSFNHPQGACPECKGFGYILVYNENLIIPDRELSLVEGAIEIWERPLLRWWKQQLIRGARLSGINVNTPYRLLPEEHKKLIFTGNQYFYGLNDFFEELERKKYKVHVRVFLSKIRKPLLCPQCKGKRLKETALIFRINGLNIGEINFMSVKELKNWLMSLNLSPEKSKIAEEPIKQILMKLKFLERLGLTYLTLDRQIKTLSGGEYQRLNISNQLSNKLTATLYVLDEPTVGLHPRDTDKVVEVLKELTEYGNTVVVVEHDRDVISKADWIVELGPGGGSFGGRIVYSGDIKSFLKLDTPTASYLKKIELPAFKDSSKVFKEFIILKNARGNNLKNITVHFPMNALTVVTGVSGSGKSSLVIDTLYRALANKLSISSQEPLKFKEIEGIKNVRTVKLIDQTPIGKTPKSIPVTYLGIYSKIRDIFASQKESKAKGFSSGHFSLNSPLGYCPTCKGEGFIRIQMYFFEDLFLPCEDCGGKRFKKEVLEVKYREKNIYEVLSMSFDEASEFFREEYLLKEKINIIREFGLGYLLLGQPATTLSGGEAQRLKICNEIISSLTAKSRTSLKGFIYILDEPTVGLHHDDIKKFLNIVKRLLDRSATVIIIEHNLDVIAQADWIIDIGPEGGDEGGYLLYEGSLQDFLKVKNSYTAKYLREYLKP</sequence>
<dbReference type="GO" id="GO:0004518">
    <property type="term" value="F:nuclease activity"/>
    <property type="evidence" value="ECO:0007669"/>
    <property type="project" value="UniProtKB-KW"/>
</dbReference>
<dbReference type="NCBIfam" id="TIGR00630">
    <property type="entry name" value="uvra"/>
    <property type="match status" value="1"/>
</dbReference>
<protein>
    <recommendedName>
        <fullName evidence="15">UvrABC system protein A</fullName>
    </recommendedName>
    <alternativeName>
        <fullName evidence="16">Excinuclease ABC subunit A</fullName>
    </alternativeName>
</protein>
<evidence type="ECO:0000256" key="14">
    <source>
        <dbReference type="ARBA" id="ARBA00038000"/>
    </source>
</evidence>
<keyword evidence="2" id="KW-0963">Cytoplasm</keyword>
<evidence type="ECO:0000256" key="12">
    <source>
        <dbReference type="ARBA" id="ARBA00023125"/>
    </source>
</evidence>
<keyword evidence="13" id="KW-0234">DNA repair</keyword>
<dbReference type="GO" id="GO:0008270">
    <property type="term" value="F:zinc ion binding"/>
    <property type="evidence" value="ECO:0007669"/>
    <property type="project" value="UniProtKB-KW"/>
</dbReference>
<evidence type="ECO:0000256" key="6">
    <source>
        <dbReference type="ARBA" id="ARBA00022763"/>
    </source>
</evidence>
<dbReference type="GO" id="GO:0003677">
    <property type="term" value="F:DNA binding"/>
    <property type="evidence" value="ECO:0007669"/>
    <property type="project" value="UniProtKB-KW"/>
</dbReference>
<evidence type="ECO:0000256" key="5">
    <source>
        <dbReference type="ARBA" id="ARBA00022741"/>
    </source>
</evidence>
<evidence type="ECO:0000256" key="1">
    <source>
        <dbReference type="ARBA" id="ARBA00004496"/>
    </source>
</evidence>
<evidence type="ECO:0000256" key="4">
    <source>
        <dbReference type="ARBA" id="ARBA00022737"/>
    </source>
</evidence>
<evidence type="ECO:0000256" key="7">
    <source>
        <dbReference type="ARBA" id="ARBA00022769"/>
    </source>
</evidence>
<dbReference type="Gene3D" id="3.40.50.300">
    <property type="entry name" value="P-loop containing nucleotide triphosphate hydrolases"/>
    <property type="match status" value="2"/>
</dbReference>
<dbReference type="GO" id="GO:0005524">
    <property type="term" value="F:ATP binding"/>
    <property type="evidence" value="ECO:0007669"/>
    <property type="project" value="UniProtKB-KW"/>
</dbReference>
<organism evidence="18">
    <name type="scientific">Thermodesulfovibrio aggregans</name>
    <dbReference type="NCBI Taxonomy" id="86166"/>
    <lineage>
        <taxon>Bacteria</taxon>
        <taxon>Pseudomonadati</taxon>
        <taxon>Nitrospirota</taxon>
        <taxon>Thermodesulfovibrionia</taxon>
        <taxon>Thermodesulfovibrionales</taxon>
        <taxon>Thermodesulfovibrionaceae</taxon>
        <taxon>Thermodesulfovibrio</taxon>
    </lineage>
</organism>
<keyword evidence="6" id="KW-0227">DNA damage</keyword>
<dbReference type="EMBL" id="DTHO01000060">
    <property type="protein sequence ID" value="HGG99901.1"/>
    <property type="molecule type" value="Genomic_DNA"/>
</dbReference>
<feature type="domain" description="UvrA DNA-binding" evidence="17">
    <location>
        <begin position="291"/>
        <end position="353"/>
    </location>
</feature>
<evidence type="ECO:0000256" key="11">
    <source>
        <dbReference type="ARBA" id="ARBA00022881"/>
    </source>
</evidence>
<dbReference type="InterPro" id="IPR017871">
    <property type="entry name" value="ABC_transporter-like_CS"/>
</dbReference>
<dbReference type="Gene3D" id="3.30.1490.20">
    <property type="entry name" value="ATP-grasp fold, A domain"/>
    <property type="match status" value="1"/>
</dbReference>
<reference evidence="18" key="1">
    <citation type="journal article" date="2020" name="mSystems">
        <title>Genome- and Community-Level Interaction Insights into Carbon Utilization and Element Cycling Functions of Hydrothermarchaeota in Hydrothermal Sediment.</title>
        <authorList>
            <person name="Zhou Z."/>
            <person name="Liu Y."/>
            <person name="Xu W."/>
            <person name="Pan J."/>
            <person name="Luo Z.H."/>
            <person name="Li M."/>
        </authorList>
    </citation>
    <scope>NUCLEOTIDE SEQUENCE [LARGE SCALE GENOMIC DNA]</scope>
    <source>
        <strain evidence="18">SpSt-788</strain>
    </source>
</reference>
<name>A0A7C4AJW6_9BACT</name>
<keyword evidence="9" id="KW-0862">Zinc</keyword>
<keyword evidence="5" id="KW-0547">Nucleotide-binding</keyword>
<keyword evidence="8" id="KW-0863">Zinc-finger</keyword>
<dbReference type="GO" id="GO:0016887">
    <property type="term" value="F:ATP hydrolysis activity"/>
    <property type="evidence" value="ECO:0007669"/>
    <property type="project" value="InterPro"/>
</dbReference>
<comment type="subcellular location">
    <subcellularLocation>
        <location evidence="1">Cytoplasm</location>
    </subcellularLocation>
</comment>
<dbReference type="InterPro" id="IPR041552">
    <property type="entry name" value="UvrA_DNA-bd"/>
</dbReference>
<keyword evidence="7" id="KW-0228">DNA excision</keyword>
<evidence type="ECO:0000259" key="17">
    <source>
        <dbReference type="Pfam" id="PF17755"/>
    </source>
</evidence>
<comment type="similarity">
    <text evidence="14">Belongs to the ABC transporter superfamily. UvrA family.</text>
</comment>
<dbReference type="GO" id="GO:0005737">
    <property type="term" value="C:cytoplasm"/>
    <property type="evidence" value="ECO:0007669"/>
    <property type="project" value="UniProtKB-SubCell"/>
</dbReference>
<evidence type="ECO:0000256" key="8">
    <source>
        <dbReference type="ARBA" id="ARBA00022771"/>
    </source>
</evidence>
<evidence type="ECO:0000256" key="3">
    <source>
        <dbReference type="ARBA" id="ARBA00022723"/>
    </source>
</evidence>
<comment type="caution">
    <text evidence="18">The sequence shown here is derived from an EMBL/GenBank/DDBJ whole genome shotgun (WGS) entry which is preliminary data.</text>
</comment>
<keyword evidence="3" id="KW-0479">Metal-binding</keyword>
<evidence type="ECO:0000313" key="18">
    <source>
        <dbReference type="EMBL" id="HGG99901.1"/>
    </source>
</evidence>
<evidence type="ECO:0000256" key="10">
    <source>
        <dbReference type="ARBA" id="ARBA00022840"/>
    </source>
</evidence>
<dbReference type="SUPFAM" id="SSF52540">
    <property type="entry name" value="P-loop containing nucleoside triphosphate hydrolases"/>
    <property type="match status" value="2"/>
</dbReference>
<evidence type="ECO:0000256" key="15">
    <source>
        <dbReference type="ARBA" id="ARBA00039316"/>
    </source>
</evidence>
<dbReference type="Gene3D" id="1.20.1580.10">
    <property type="entry name" value="ABC transporter ATPase like domain"/>
    <property type="match status" value="2"/>
</dbReference>
<evidence type="ECO:0000256" key="13">
    <source>
        <dbReference type="ARBA" id="ARBA00023204"/>
    </source>
</evidence>
<dbReference type="InterPro" id="IPR027417">
    <property type="entry name" value="P-loop_NTPase"/>
</dbReference>
<gene>
    <name evidence="18" type="primary">uvrA</name>
    <name evidence="18" type="ORF">ENV75_05590</name>
</gene>
<keyword evidence="4" id="KW-0677">Repeat</keyword>
<proteinExistence type="inferred from homology"/>
<evidence type="ECO:0000256" key="2">
    <source>
        <dbReference type="ARBA" id="ARBA00022490"/>
    </source>
</evidence>
<dbReference type="PANTHER" id="PTHR43152:SF3">
    <property type="entry name" value="UVRABC SYSTEM PROTEIN A"/>
    <property type="match status" value="1"/>
</dbReference>
<dbReference type="InterPro" id="IPR004602">
    <property type="entry name" value="UvrA"/>
</dbReference>
<keyword evidence="12" id="KW-0238">DNA-binding</keyword>
<dbReference type="PROSITE" id="PS00211">
    <property type="entry name" value="ABC_TRANSPORTER_1"/>
    <property type="match status" value="1"/>
</dbReference>
<dbReference type="PANTHER" id="PTHR43152">
    <property type="entry name" value="UVRABC SYSTEM PROTEIN A"/>
    <property type="match status" value="1"/>
</dbReference>
<dbReference type="AlphaFoldDB" id="A0A7C4AJW6"/>
<dbReference type="Gene3D" id="1.10.8.280">
    <property type="entry name" value="ABC transporter ATPase domain-like"/>
    <property type="match status" value="1"/>
</dbReference>
<dbReference type="InterPro" id="IPR013815">
    <property type="entry name" value="ATP_grasp_subdomain_1"/>
</dbReference>